<keyword evidence="4" id="KW-1185">Reference proteome</keyword>
<dbReference type="PANTHER" id="PTHR43845">
    <property type="entry name" value="BLR5969 PROTEIN"/>
    <property type="match status" value="1"/>
</dbReference>
<dbReference type="AlphaFoldDB" id="A0A5C5XB37"/>
<dbReference type="SUPFAM" id="SSF56801">
    <property type="entry name" value="Acetyl-CoA synthetase-like"/>
    <property type="match status" value="1"/>
</dbReference>
<evidence type="ECO:0000313" key="3">
    <source>
        <dbReference type="EMBL" id="TWT59988.1"/>
    </source>
</evidence>
<evidence type="ECO:0000259" key="1">
    <source>
        <dbReference type="Pfam" id="PF00501"/>
    </source>
</evidence>
<dbReference type="Gene3D" id="3.40.50.12780">
    <property type="entry name" value="N-terminal domain of ligase-like"/>
    <property type="match status" value="1"/>
</dbReference>
<protein>
    <submittedName>
        <fullName evidence="3">Phenylacetate-coenzyme A ligase</fullName>
        <ecNumber evidence="3">6.2.1.30</ecNumber>
    </submittedName>
</protein>
<dbReference type="RefSeq" id="WP_146502159.1">
    <property type="nucleotide sequence ID" value="NZ_SJPG01000001.1"/>
</dbReference>
<dbReference type="InterPro" id="IPR045851">
    <property type="entry name" value="AMP-bd_C_sf"/>
</dbReference>
<dbReference type="Proteomes" id="UP000316095">
    <property type="component" value="Unassembled WGS sequence"/>
</dbReference>
<feature type="domain" description="AMP-dependent synthetase/ligase" evidence="1">
    <location>
        <begin position="94"/>
        <end position="290"/>
    </location>
</feature>
<name>A0A5C5XB37_9PLAN</name>
<comment type="caution">
    <text evidence="3">The sequence shown here is derived from an EMBL/GenBank/DDBJ whole genome shotgun (WGS) entry which is preliminary data.</text>
</comment>
<dbReference type="Pfam" id="PF14535">
    <property type="entry name" value="AMP-binding_C_2"/>
    <property type="match status" value="1"/>
</dbReference>
<evidence type="ECO:0000259" key="2">
    <source>
        <dbReference type="Pfam" id="PF14535"/>
    </source>
</evidence>
<dbReference type="OrthoDB" id="580775at2"/>
<dbReference type="GO" id="GO:0047475">
    <property type="term" value="F:phenylacetate-CoA ligase activity"/>
    <property type="evidence" value="ECO:0007669"/>
    <property type="project" value="UniProtKB-EC"/>
</dbReference>
<organism evidence="3 4">
    <name type="scientific">Rubinisphaera italica</name>
    <dbReference type="NCBI Taxonomy" id="2527969"/>
    <lineage>
        <taxon>Bacteria</taxon>
        <taxon>Pseudomonadati</taxon>
        <taxon>Planctomycetota</taxon>
        <taxon>Planctomycetia</taxon>
        <taxon>Planctomycetales</taxon>
        <taxon>Planctomycetaceae</taxon>
        <taxon>Rubinisphaera</taxon>
    </lineage>
</organism>
<dbReference type="InterPro" id="IPR028154">
    <property type="entry name" value="AMP-dep_Lig_C"/>
</dbReference>
<dbReference type="Gene3D" id="3.30.300.30">
    <property type="match status" value="1"/>
</dbReference>
<proteinExistence type="predicted"/>
<accession>A0A5C5XB37</accession>
<keyword evidence="3" id="KW-0436">Ligase</keyword>
<dbReference type="InterPro" id="IPR000873">
    <property type="entry name" value="AMP-dep_synth/lig_dom"/>
</dbReference>
<dbReference type="EC" id="6.2.1.30" evidence="3"/>
<dbReference type="Pfam" id="PF00501">
    <property type="entry name" value="AMP-binding"/>
    <property type="match status" value="1"/>
</dbReference>
<gene>
    <name evidence="3" type="primary">paaK</name>
    <name evidence="3" type="ORF">Pan54_06990</name>
</gene>
<evidence type="ECO:0000313" key="4">
    <source>
        <dbReference type="Proteomes" id="UP000316095"/>
    </source>
</evidence>
<dbReference type="InterPro" id="IPR042099">
    <property type="entry name" value="ANL_N_sf"/>
</dbReference>
<reference evidence="3 4" key="1">
    <citation type="submission" date="2019-02" db="EMBL/GenBank/DDBJ databases">
        <title>Deep-cultivation of Planctomycetes and their phenomic and genomic characterization uncovers novel biology.</title>
        <authorList>
            <person name="Wiegand S."/>
            <person name="Jogler M."/>
            <person name="Boedeker C."/>
            <person name="Pinto D."/>
            <person name="Vollmers J."/>
            <person name="Rivas-Marin E."/>
            <person name="Kohn T."/>
            <person name="Peeters S.H."/>
            <person name="Heuer A."/>
            <person name="Rast P."/>
            <person name="Oberbeckmann S."/>
            <person name="Bunk B."/>
            <person name="Jeske O."/>
            <person name="Meyerdierks A."/>
            <person name="Storesund J.E."/>
            <person name="Kallscheuer N."/>
            <person name="Luecker S."/>
            <person name="Lage O.M."/>
            <person name="Pohl T."/>
            <person name="Merkel B.J."/>
            <person name="Hornburger P."/>
            <person name="Mueller R.-W."/>
            <person name="Bruemmer F."/>
            <person name="Labrenz M."/>
            <person name="Spormann A.M."/>
            <person name="Op Den Camp H."/>
            <person name="Overmann J."/>
            <person name="Amann R."/>
            <person name="Jetten M.S.M."/>
            <person name="Mascher T."/>
            <person name="Medema M.H."/>
            <person name="Devos D.P."/>
            <person name="Kaster A.-K."/>
            <person name="Ovreas L."/>
            <person name="Rohde M."/>
            <person name="Galperin M.Y."/>
            <person name="Jogler C."/>
        </authorList>
    </citation>
    <scope>NUCLEOTIDE SEQUENCE [LARGE SCALE GENOMIC DNA]</scope>
    <source>
        <strain evidence="3 4">Pan54</strain>
    </source>
</reference>
<feature type="domain" description="AMP-dependent ligase C-terminal" evidence="2">
    <location>
        <begin position="340"/>
        <end position="436"/>
    </location>
</feature>
<dbReference type="EMBL" id="SJPG01000001">
    <property type="protein sequence ID" value="TWT59988.1"/>
    <property type="molecule type" value="Genomic_DNA"/>
</dbReference>
<dbReference type="PANTHER" id="PTHR43845:SF1">
    <property type="entry name" value="BLR5969 PROTEIN"/>
    <property type="match status" value="1"/>
</dbReference>
<sequence>MTEQIFPENLSRDAIVDSQWNQLTGLLKAIETNPFWMQRFSDQDAHPQDITSWEDFRQLKPLTKQELVNDQNANLPYGTNLTYPRSHYTRLHQTSGTTGRPMRFLDTPKSWNWFKQCWAQIYRIIGLQESDRFCFPFSFGPFIGFWAGFEGAAQFQNLCIAAGGMSSEVRLQVIQEHEVTIVCCTPTYALRLIEIAEREGIDLVNSSVRAILVAGEPGGSIPAIRNRIEQGWGARVFDHWGMTDIGSLGIESVEDPASLLLLETECIAEIVNPETFEAVTPGERGELLITNLGRRGTPVIRYRTGDIVQAATTSNACGRNLLRLDGGILGRADDMITIRGNNVFPSSVEAVLREFPEIVEYRITVTEKQSMHHLVIEIEPAMIQDLNWAEYTTSSQRQDLLARLSRTVRDRLNFHAEFITVEPDSLPRFELKGRRFHRA</sequence>